<proteinExistence type="predicted"/>
<dbReference type="EMBL" id="SLWK01000008">
    <property type="protein sequence ID" value="TCO07431.1"/>
    <property type="molecule type" value="Genomic_DNA"/>
</dbReference>
<protein>
    <submittedName>
        <fullName evidence="1">Uncharacterized protein</fullName>
    </submittedName>
</protein>
<comment type="caution">
    <text evidence="1">The sequence shown here is derived from an EMBL/GenBank/DDBJ whole genome shotgun (WGS) entry which is preliminary data.</text>
</comment>
<keyword evidence="2" id="KW-1185">Reference proteome</keyword>
<dbReference type="Proteomes" id="UP000295221">
    <property type="component" value="Unassembled WGS sequence"/>
</dbReference>
<accession>A0A4R2GH59</accession>
<dbReference type="AlphaFoldDB" id="A0A4R2GH59"/>
<name>A0A4R2GH59_9BACT</name>
<evidence type="ECO:0000313" key="1">
    <source>
        <dbReference type="EMBL" id="TCO07431.1"/>
    </source>
</evidence>
<reference evidence="1 2" key="1">
    <citation type="submission" date="2019-03" db="EMBL/GenBank/DDBJ databases">
        <title>Genomic Encyclopedia of Type Strains, Phase IV (KMG-IV): sequencing the most valuable type-strain genomes for metagenomic binning, comparative biology and taxonomic classification.</title>
        <authorList>
            <person name="Goeker M."/>
        </authorList>
    </citation>
    <scope>NUCLEOTIDE SEQUENCE [LARGE SCALE GENOMIC DNA]</scope>
    <source>
        <strain evidence="1 2">DSM 24179</strain>
    </source>
</reference>
<organism evidence="1 2">
    <name type="scientific">Natronoflexus pectinivorans</name>
    <dbReference type="NCBI Taxonomy" id="682526"/>
    <lineage>
        <taxon>Bacteria</taxon>
        <taxon>Pseudomonadati</taxon>
        <taxon>Bacteroidota</taxon>
        <taxon>Bacteroidia</taxon>
        <taxon>Marinilabiliales</taxon>
        <taxon>Marinilabiliaceae</taxon>
        <taxon>Natronoflexus</taxon>
    </lineage>
</organism>
<gene>
    <name evidence="1" type="ORF">EV194_10836</name>
</gene>
<evidence type="ECO:0000313" key="2">
    <source>
        <dbReference type="Proteomes" id="UP000295221"/>
    </source>
</evidence>
<sequence>MPYMVKPNHGVHKDLHKARKEFLVTSVSSLCSLWLKPSIP</sequence>